<feature type="transmembrane region" description="Helical" evidence="1">
    <location>
        <begin position="40"/>
        <end position="59"/>
    </location>
</feature>
<keyword evidence="1" id="KW-0472">Membrane</keyword>
<organism evidence="3 4">
    <name type="scientific">Candidatus Dehalogenimonas loeffleri</name>
    <dbReference type="NCBI Taxonomy" id="3127115"/>
    <lineage>
        <taxon>Bacteria</taxon>
        <taxon>Bacillati</taxon>
        <taxon>Chloroflexota</taxon>
        <taxon>Dehalococcoidia</taxon>
        <taxon>Dehalococcoidales</taxon>
        <taxon>Dehalococcoidaceae</taxon>
        <taxon>Dehalogenimonas</taxon>
    </lineage>
</organism>
<keyword evidence="1" id="KW-1133">Transmembrane helix</keyword>
<dbReference type="PANTHER" id="PTHR33741">
    <property type="entry name" value="TRANSMEMBRANE PROTEIN DDB_G0269096-RELATED"/>
    <property type="match status" value="1"/>
</dbReference>
<evidence type="ECO:0000256" key="1">
    <source>
        <dbReference type="SAM" id="Phobius"/>
    </source>
</evidence>
<accession>A0ABZ2JBB5</accession>
<dbReference type="InterPro" id="IPR058581">
    <property type="entry name" value="TM_HPP"/>
</dbReference>
<feature type="transmembrane region" description="Helical" evidence="1">
    <location>
        <begin position="65"/>
        <end position="84"/>
    </location>
</feature>
<feature type="transmembrane region" description="Helical" evidence="1">
    <location>
        <begin position="96"/>
        <end position="116"/>
    </location>
</feature>
<feature type="transmembrane region" description="Helical" evidence="1">
    <location>
        <begin position="15"/>
        <end position="33"/>
    </location>
</feature>
<evidence type="ECO:0000259" key="2">
    <source>
        <dbReference type="Pfam" id="PF04982"/>
    </source>
</evidence>
<dbReference type="RefSeq" id="WP_338738754.1">
    <property type="nucleotide sequence ID" value="NZ_CP146612.1"/>
</dbReference>
<name>A0ABZ2JBB5_9CHLR</name>
<dbReference type="PANTHER" id="PTHR33741:SF5">
    <property type="entry name" value="TRANSMEMBRANE PROTEIN DDB_G0269096-RELATED"/>
    <property type="match status" value="1"/>
</dbReference>
<dbReference type="Pfam" id="PF04982">
    <property type="entry name" value="TM_HPP"/>
    <property type="match status" value="1"/>
</dbReference>
<dbReference type="EMBL" id="CP146612">
    <property type="protein sequence ID" value="WWX26013.1"/>
    <property type="molecule type" value="Genomic_DNA"/>
</dbReference>
<dbReference type="Proteomes" id="UP001375370">
    <property type="component" value="Chromosome"/>
</dbReference>
<keyword evidence="1" id="KW-0812">Transmembrane</keyword>
<feature type="transmembrane region" description="Helical" evidence="1">
    <location>
        <begin position="128"/>
        <end position="153"/>
    </location>
</feature>
<reference evidence="3 4" key="1">
    <citation type="submission" date="2024-03" db="EMBL/GenBank/DDBJ databases">
        <title>A Dehalogenimonas Isolated from Estuarine Sediments Dihaloeliminates Chlorinated Alkanes.</title>
        <authorList>
            <person name="Yang Y."/>
            <person name="Wang H."/>
        </authorList>
    </citation>
    <scope>NUCLEOTIDE SEQUENCE [LARGE SCALE GENOMIC DNA]</scope>
    <source>
        <strain evidence="3 4">W</strain>
    </source>
</reference>
<gene>
    <name evidence="3" type="ORF">V8247_03355</name>
</gene>
<sequence>MEIIDPHFKKNPRPYIVQSLMALAALFVILFFVESLTQAVIVAALGASTFVVFSMPHSITAQPRRLVGGHIVGIIAGTGCQFIFYQTGLIAGDAPLVLTVFTYAASVAVAMFLMAATNTEHPPAAATALGMLIYDGALLAIPAIIIFAVALALTRRALGRYLVDLF</sequence>
<protein>
    <submittedName>
        <fullName evidence="3">HPP family protein</fullName>
    </submittedName>
</protein>
<dbReference type="InterPro" id="IPR007065">
    <property type="entry name" value="HPP"/>
</dbReference>
<proteinExistence type="predicted"/>
<evidence type="ECO:0000313" key="4">
    <source>
        <dbReference type="Proteomes" id="UP001375370"/>
    </source>
</evidence>
<feature type="domain" description="HPP transmembrane region" evidence="2">
    <location>
        <begin position="11"/>
        <end position="150"/>
    </location>
</feature>
<evidence type="ECO:0000313" key="3">
    <source>
        <dbReference type="EMBL" id="WWX26013.1"/>
    </source>
</evidence>
<keyword evidence="4" id="KW-1185">Reference proteome</keyword>